<protein>
    <submittedName>
        <fullName evidence="1">Amino acid kinase</fullName>
    </submittedName>
</protein>
<proteinExistence type="predicted"/>
<dbReference type="Proteomes" id="UP000248329">
    <property type="component" value="Unassembled WGS sequence"/>
</dbReference>
<organism evidence="1 2">
    <name type="scientific">Candidatus Methanogaster sp</name>
    <dbReference type="NCBI Taxonomy" id="3386292"/>
    <lineage>
        <taxon>Archaea</taxon>
        <taxon>Methanobacteriati</taxon>
        <taxon>Methanobacteriota</taxon>
        <taxon>Stenosarchaea group</taxon>
        <taxon>Methanomicrobia</taxon>
        <taxon>Methanosarcinales</taxon>
        <taxon>ANME-2 cluster</taxon>
        <taxon>Candidatus Methanogasteraceae</taxon>
        <taxon>Candidatus Methanogaster</taxon>
    </lineage>
</organism>
<evidence type="ECO:0000313" key="2">
    <source>
        <dbReference type="Proteomes" id="UP000248329"/>
    </source>
</evidence>
<dbReference type="EMBL" id="PQXF01000097">
    <property type="protein sequence ID" value="PXF56572.1"/>
    <property type="molecule type" value="Genomic_DNA"/>
</dbReference>
<keyword evidence="1" id="KW-0418">Kinase</keyword>
<sequence>MIVVKIGGSLIESARELVRELRRYASDEEERIIIVPGGGVFADTVRTASDAYGISDEACHWMAVLAMDQYGHYLADGTEVSLITDIRQESIREGLSVLLVYDLLKRFDRGDGGEGSSGGSGIEHTWNATSDTIAGMVASRLGAAFIKATDVDGVLVDGVLVSEIGAEELLAMSETCVDLELPRLLISRSLNCRVVNGGYPDRVVDAIRGGFLGTMIVGG</sequence>
<evidence type="ECO:0000313" key="1">
    <source>
        <dbReference type="EMBL" id="PXF56572.1"/>
    </source>
</evidence>
<keyword evidence="1" id="KW-0808">Transferase</keyword>
<gene>
    <name evidence="1" type="ORF">C4B59_16735</name>
</gene>
<reference evidence="1" key="1">
    <citation type="submission" date="2018-01" db="EMBL/GenBank/DDBJ databases">
        <authorList>
            <person name="Krukenberg V."/>
        </authorList>
    </citation>
    <scope>NUCLEOTIDE SEQUENCE</scope>
    <source>
        <strain evidence="1">E20ANME2</strain>
    </source>
</reference>
<name>A0AC61KXY6_9EURY</name>
<comment type="caution">
    <text evidence="1">The sequence shown here is derived from an EMBL/GenBank/DDBJ whole genome shotgun (WGS) entry which is preliminary data.</text>
</comment>
<accession>A0AC61KXY6</accession>